<name>A0A7R8V5M1_HERIL</name>
<sequence>MHSCIVIIVIVCRVILKIMQKLLYTNLRPHAAHSDKLVCTTLHKLSSMFTGSIITSKNFYKMSVKWKDTYPPDNVDSVIAQMQTKVGKVIDMDNQHATFLLPVFVFLVAWAHRGASTWHRSCSSSYVAKPYIYPHMLGIIQRQVLNELHRQESNRYAAESLSLSITTDSLTEMTTTNDRYHAIKEGSRDGECAVG</sequence>
<evidence type="ECO:0000313" key="1">
    <source>
        <dbReference type="EMBL" id="CAD7093305.1"/>
    </source>
</evidence>
<accession>A0A7R8V5M1</accession>
<keyword evidence="2" id="KW-1185">Reference proteome</keyword>
<gene>
    <name evidence="1" type="ORF">HERILL_LOCUS15593</name>
</gene>
<organism evidence="1 2">
    <name type="scientific">Hermetia illucens</name>
    <name type="common">Black soldier fly</name>
    <dbReference type="NCBI Taxonomy" id="343691"/>
    <lineage>
        <taxon>Eukaryota</taxon>
        <taxon>Metazoa</taxon>
        <taxon>Ecdysozoa</taxon>
        <taxon>Arthropoda</taxon>
        <taxon>Hexapoda</taxon>
        <taxon>Insecta</taxon>
        <taxon>Pterygota</taxon>
        <taxon>Neoptera</taxon>
        <taxon>Endopterygota</taxon>
        <taxon>Diptera</taxon>
        <taxon>Brachycera</taxon>
        <taxon>Stratiomyomorpha</taxon>
        <taxon>Stratiomyidae</taxon>
        <taxon>Hermetiinae</taxon>
        <taxon>Hermetia</taxon>
    </lineage>
</organism>
<reference evidence="1 2" key="1">
    <citation type="submission" date="2020-11" db="EMBL/GenBank/DDBJ databases">
        <authorList>
            <person name="Wallbank WR R."/>
            <person name="Pardo Diaz C."/>
            <person name="Kozak K."/>
            <person name="Martin S."/>
            <person name="Jiggins C."/>
            <person name="Moest M."/>
            <person name="Warren A I."/>
            <person name="Generalovic N T."/>
            <person name="Byers J.R.P. K."/>
            <person name="Montejo-Kovacevich G."/>
            <person name="Yen C E."/>
        </authorList>
    </citation>
    <scope>NUCLEOTIDE SEQUENCE [LARGE SCALE GENOMIC DNA]</scope>
</reference>
<protein>
    <submittedName>
        <fullName evidence="1">Uncharacterized protein</fullName>
    </submittedName>
</protein>
<dbReference type="EMBL" id="LR899014">
    <property type="protein sequence ID" value="CAD7093305.1"/>
    <property type="molecule type" value="Genomic_DNA"/>
</dbReference>
<evidence type="ECO:0000313" key="2">
    <source>
        <dbReference type="Proteomes" id="UP000594454"/>
    </source>
</evidence>
<proteinExistence type="predicted"/>
<dbReference type="InParanoid" id="A0A7R8V5M1"/>
<dbReference type="Proteomes" id="UP000594454">
    <property type="component" value="Chromosome 6"/>
</dbReference>
<dbReference type="AlphaFoldDB" id="A0A7R8V5M1"/>